<feature type="compositionally biased region" description="Basic and acidic residues" evidence="1">
    <location>
        <begin position="534"/>
        <end position="565"/>
    </location>
</feature>
<feature type="region of interest" description="Disordered" evidence="1">
    <location>
        <begin position="210"/>
        <end position="271"/>
    </location>
</feature>
<dbReference type="InterPro" id="IPR000719">
    <property type="entry name" value="Prot_kinase_dom"/>
</dbReference>
<feature type="compositionally biased region" description="Basic and acidic residues" evidence="1">
    <location>
        <begin position="210"/>
        <end position="239"/>
    </location>
</feature>
<feature type="compositionally biased region" description="Polar residues" evidence="1">
    <location>
        <begin position="113"/>
        <end position="134"/>
    </location>
</feature>
<feature type="compositionally biased region" description="Basic and acidic residues" evidence="1">
    <location>
        <begin position="630"/>
        <end position="641"/>
    </location>
</feature>
<feature type="compositionally biased region" description="Pro residues" evidence="1">
    <location>
        <begin position="598"/>
        <end position="610"/>
    </location>
</feature>
<feature type="region of interest" description="Disordered" evidence="1">
    <location>
        <begin position="977"/>
        <end position="1065"/>
    </location>
</feature>
<protein>
    <submittedName>
        <fullName evidence="4">Inactive tyrosine-protein kinase PEAK1-like isoform X1</fullName>
    </submittedName>
</protein>
<feature type="compositionally biased region" description="Low complexity" evidence="1">
    <location>
        <begin position="757"/>
        <end position="770"/>
    </location>
</feature>
<evidence type="ECO:0000313" key="3">
    <source>
        <dbReference type="Proteomes" id="UP000515163"/>
    </source>
</evidence>
<dbReference type="Gene3D" id="1.10.510.10">
    <property type="entry name" value="Transferase(Phosphotransferase) domain 1"/>
    <property type="match status" value="1"/>
</dbReference>
<feature type="domain" description="Protein kinase" evidence="2">
    <location>
        <begin position="1111"/>
        <end position="1403"/>
    </location>
</feature>
<feature type="compositionally biased region" description="Basic and acidic residues" evidence="1">
    <location>
        <begin position="1028"/>
        <end position="1043"/>
    </location>
</feature>
<dbReference type="GO" id="GO:0005524">
    <property type="term" value="F:ATP binding"/>
    <property type="evidence" value="ECO:0007669"/>
    <property type="project" value="InterPro"/>
</dbReference>
<keyword evidence="3" id="KW-1185">Reference proteome</keyword>
<organism evidence="3 4">
    <name type="scientific">Actinia tenebrosa</name>
    <name type="common">Australian red waratah sea anemone</name>
    <dbReference type="NCBI Taxonomy" id="6105"/>
    <lineage>
        <taxon>Eukaryota</taxon>
        <taxon>Metazoa</taxon>
        <taxon>Cnidaria</taxon>
        <taxon>Anthozoa</taxon>
        <taxon>Hexacorallia</taxon>
        <taxon>Actiniaria</taxon>
        <taxon>Actiniidae</taxon>
        <taxon>Actinia</taxon>
    </lineage>
</organism>
<feature type="region of interest" description="Disordered" evidence="1">
    <location>
        <begin position="430"/>
        <end position="503"/>
    </location>
</feature>
<sequence length="1485" mass="164627">MSGCSNYAENLWKKGKCSNCFRSKEQHFTGTKDVPHANGDSCLIKSNHEASKSPNIKTNGLPNSKRQTSSEVSVDGEEFIKRGTVKRAGIVYRAPGSEFSKRLSSYQATLRINDSSSSETQNTALSADNRGTTDSLDKPKPVYISTRERTASKASHDSEDDKNVRCSVWSSESSITEPKTHLHDSKNNVNNNANENFRCAASADLPKEKEISRNNKVEADDIKQDQVNKRDVSVKESRQYENSSISQRKNTREEKNLNMDSKSIESNGKDGEYMQMKNNVCRGMEDDNKTDVDATDKIQSTYTCESDDKTKRIINKSDSLTSANKQNGVISPNNIIKDVSDRPSNGPIEPRHINHTSSSCETQETLNLEPHYENRRSIDSDGKDSLSSNSPVLERPFISSVLSTADRPESIAFKVQSDLGELRESSIFEDIVVEPSETSNNSDSSKASSSMPSSPVTDTKTSTESQRNKSTNGNGEPFDSHPRTGKQQGTIERRHSNPDVTKLVEGPCYANADVKPKTKPYKVVDISAGIPVHCNEDEHADTPPLPPKEKELNRQKEDSIPDHYYCEPPDDIVPDYKKLTPQNKDPPPIEIKKDPEKGVPPLPKAGPVPRPRSQLPSHSATLPRPVPRAVKVEVDIKDVTRGSRPVSQVVTRTHKKEAPKPPSTSSIPSRKHTSDLTPPTSPTGKHSPGSPECSQYQGSGNTVDSKDPTIKPKRMAPPPPKAANSTGRVSSQKETQIESPRDFPTPSPAGQYKQPESSQSSKAQSKSGSGIKRALSSWKRLSGRRKNKRKLEISSPILVKEENESNSAQKEEMEKKVSEARSTSPVCTNIKDRQRDSTILSQKPPEEAQPVVGTEVKEANSSPQLPARKSGRSYQNFPFSKTDIKKPVKPSRPARAVIPVVQVKPEVNQKPMSQNIQHEAPAYLEPCTGQLTLKVEAALANLNDAKILAETLTRVEQEKLGPLPEVPRSRHVHFRFNETADKTGKPAPKQSPKRPVTAVAPTVVNRQADMKSRQPKYPSRPPNTKPFASDEKKRSKSLSEQKTAETGTGNSRSRSMSTQDNPVKKRYDKILELHRQTLEDMINSSKAVLLPGDNISLSNTKWNDYVVCGSPMDIDVPGAVCLPVVCPKVDEELTLLAKVKFPKSVTEDMSQRTAYMQDMAVTVSLPSHPNVSRTITHFTDYLQGEVFGVKNASDFETLVTITDQVPVESVLEFVERTKEEHLELPDEYERKVCILLLQLFSALVHLHKEGIVHRDIRLNSLLLLDHGHLVLSNFSHVLQNSGGDNSSSRFEYHIDSVGHIGRDPCRIPPEIHKAYNCGKLMNYEKCDVFAVGCLIYELLHENNPFAADSSLLTRDYTIHDLPMLTEASRFTRGLAALASGLLQRDPQMRMLPDEALKLLQAYLWGPEDLDESCLESSASDWLETERAHAVIMIARSQSHGSVVGGDEFVENFLKYEYLVTLTEEVVLEGYNALALQNSSNLAATI</sequence>
<feature type="compositionally biased region" description="Basic and acidic residues" evidence="1">
    <location>
        <begin position="799"/>
        <end position="819"/>
    </location>
</feature>
<proteinExistence type="predicted"/>
<gene>
    <name evidence="4" type="primary">LOC116289028</name>
</gene>
<accession>A0A6P8H8D2</accession>
<dbReference type="Pfam" id="PF00069">
    <property type="entry name" value="Pkinase"/>
    <property type="match status" value="1"/>
</dbReference>
<dbReference type="KEGG" id="aten:116289028"/>
<reference evidence="4" key="1">
    <citation type="submission" date="2025-08" db="UniProtKB">
        <authorList>
            <consortium name="RefSeq"/>
        </authorList>
    </citation>
    <scope>IDENTIFICATION</scope>
    <source>
        <tissue evidence="4">Tentacle</tissue>
    </source>
</reference>
<dbReference type="InterPro" id="IPR051511">
    <property type="entry name" value="MitoQC_Scaffold_Kinases"/>
</dbReference>
<dbReference type="RefSeq" id="XP_031551761.1">
    <property type="nucleotide sequence ID" value="XM_031695901.1"/>
</dbReference>
<evidence type="ECO:0000313" key="4">
    <source>
        <dbReference type="RefSeq" id="XP_031551761.1"/>
    </source>
</evidence>
<feature type="compositionally biased region" description="Polar residues" evidence="1">
    <location>
        <begin position="1044"/>
        <end position="1061"/>
    </location>
</feature>
<feature type="region of interest" description="Disordered" evidence="1">
    <location>
        <begin position="324"/>
        <end position="365"/>
    </location>
</feature>
<feature type="region of interest" description="Disordered" evidence="1">
    <location>
        <begin position="28"/>
        <end position="76"/>
    </location>
</feature>
<dbReference type="PANTHER" id="PTHR22972:SF8">
    <property type="entry name" value="PROTEIN KINASE DOMAIN-CONTAINING PROTEIN"/>
    <property type="match status" value="1"/>
</dbReference>
<feature type="compositionally biased region" description="Basic and acidic residues" evidence="1">
    <location>
        <begin position="135"/>
        <end position="164"/>
    </location>
</feature>
<feature type="compositionally biased region" description="Polar residues" evidence="1">
    <location>
        <begin position="324"/>
        <end position="334"/>
    </location>
</feature>
<name>A0A6P8H8D2_ACTTE</name>
<feature type="region of interest" description="Disordered" evidence="1">
    <location>
        <begin position="113"/>
        <end position="165"/>
    </location>
</feature>
<dbReference type="PROSITE" id="PS50011">
    <property type="entry name" value="PROTEIN_KINASE_DOM"/>
    <property type="match status" value="1"/>
</dbReference>
<dbReference type="Proteomes" id="UP000515163">
    <property type="component" value="Unplaced"/>
</dbReference>
<feature type="compositionally biased region" description="Polar residues" evidence="1">
    <location>
        <begin position="724"/>
        <end position="734"/>
    </location>
</feature>
<feature type="compositionally biased region" description="Polar residues" evidence="1">
    <location>
        <begin position="355"/>
        <end position="365"/>
    </location>
</feature>
<dbReference type="OrthoDB" id="5975812at2759"/>
<feature type="compositionally biased region" description="Polar residues" evidence="1">
    <location>
        <begin position="52"/>
        <end position="72"/>
    </location>
</feature>
<dbReference type="SMART" id="SM00220">
    <property type="entry name" value="S_TKc"/>
    <property type="match status" value="1"/>
</dbReference>
<feature type="compositionally biased region" description="Low complexity" evidence="1">
    <location>
        <begin position="436"/>
        <end position="454"/>
    </location>
</feature>
<dbReference type="PANTHER" id="PTHR22972">
    <property type="entry name" value="SERINE/THREONINE PROTEIN KINASE"/>
    <property type="match status" value="1"/>
</dbReference>
<feature type="compositionally biased region" description="Polar residues" evidence="1">
    <location>
        <begin position="675"/>
        <end position="684"/>
    </location>
</feature>
<dbReference type="FunCoup" id="A0A6P8H8D2">
    <property type="interactions" value="1277"/>
</dbReference>
<dbReference type="GO" id="GO:0004672">
    <property type="term" value="F:protein kinase activity"/>
    <property type="evidence" value="ECO:0007669"/>
    <property type="project" value="InterPro"/>
</dbReference>
<feature type="compositionally biased region" description="Polar residues" evidence="1">
    <location>
        <begin position="692"/>
        <end position="703"/>
    </location>
</feature>
<evidence type="ECO:0000259" key="2">
    <source>
        <dbReference type="PROSITE" id="PS50011"/>
    </source>
</evidence>
<feature type="compositionally biased region" description="Polar residues" evidence="1">
    <location>
        <begin position="455"/>
        <end position="474"/>
    </location>
</feature>
<dbReference type="SUPFAM" id="SSF56112">
    <property type="entry name" value="Protein kinase-like (PK-like)"/>
    <property type="match status" value="1"/>
</dbReference>
<dbReference type="InParanoid" id="A0A6P8H8D2"/>
<dbReference type="GeneID" id="116289028"/>
<feature type="region of interest" description="Disordered" evidence="1">
    <location>
        <begin position="534"/>
        <end position="893"/>
    </location>
</feature>
<evidence type="ECO:0000256" key="1">
    <source>
        <dbReference type="SAM" id="MobiDB-lite"/>
    </source>
</evidence>
<dbReference type="InterPro" id="IPR011009">
    <property type="entry name" value="Kinase-like_dom_sf"/>
</dbReference>